<feature type="signal peptide" evidence="3">
    <location>
        <begin position="1"/>
        <end position="20"/>
    </location>
</feature>
<feature type="region of interest" description="Disordered" evidence="2">
    <location>
        <begin position="17"/>
        <end position="46"/>
    </location>
</feature>
<protein>
    <submittedName>
        <fullName evidence="5">Peptidase</fullName>
    </submittedName>
</protein>
<dbReference type="AlphaFoldDB" id="A0A8J3S9X0"/>
<dbReference type="InterPro" id="IPR009003">
    <property type="entry name" value="Peptidase_S1_PA"/>
</dbReference>
<evidence type="ECO:0000256" key="2">
    <source>
        <dbReference type="SAM" id="MobiDB-lite"/>
    </source>
</evidence>
<comment type="caution">
    <text evidence="5">The sequence shown here is derived from an EMBL/GenBank/DDBJ whole genome shotgun (WGS) entry which is preliminary data.</text>
</comment>
<name>A0A8J3S9X0_9ACTN</name>
<evidence type="ECO:0000256" key="3">
    <source>
        <dbReference type="SAM" id="SignalP"/>
    </source>
</evidence>
<evidence type="ECO:0000259" key="4">
    <source>
        <dbReference type="Pfam" id="PF00089"/>
    </source>
</evidence>
<evidence type="ECO:0000256" key="1">
    <source>
        <dbReference type="ARBA" id="ARBA00022729"/>
    </source>
</evidence>
<keyword evidence="1 3" id="KW-0732">Signal</keyword>
<dbReference type="PANTHER" id="PTHR15462">
    <property type="entry name" value="SERINE PROTEASE"/>
    <property type="match status" value="1"/>
</dbReference>
<dbReference type="InterPro" id="IPR001254">
    <property type="entry name" value="Trypsin_dom"/>
</dbReference>
<dbReference type="InterPro" id="IPR050966">
    <property type="entry name" value="Glutamyl_endopeptidase"/>
</dbReference>
<dbReference type="InterPro" id="IPR043504">
    <property type="entry name" value="Peptidase_S1_PA_chymotrypsin"/>
</dbReference>
<dbReference type="EMBL" id="BOOJ01000012">
    <property type="protein sequence ID" value="GIH90577.1"/>
    <property type="molecule type" value="Genomic_DNA"/>
</dbReference>
<dbReference type="Proteomes" id="UP000619788">
    <property type="component" value="Unassembled WGS sequence"/>
</dbReference>
<accession>A0A8J3S9X0</accession>
<keyword evidence="6" id="KW-1185">Reference proteome</keyword>
<feature type="chain" id="PRO_5035246382" evidence="3">
    <location>
        <begin position="21"/>
        <end position="314"/>
    </location>
</feature>
<dbReference type="RefSeq" id="WP_204062928.1">
    <property type="nucleotide sequence ID" value="NZ_BOOJ01000012.1"/>
</dbReference>
<organism evidence="5 6">
    <name type="scientific">Planobispora siamensis</name>
    <dbReference type="NCBI Taxonomy" id="936338"/>
    <lineage>
        <taxon>Bacteria</taxon>
        <taxon>Bacillati</taxon>
        <taxon>Actinomycetota</taxon>
        <taxon>Actinomycetes</taxon>
        <taxon>Streptosporangiales</taxon>
        <taxon>Streptosporangiaceae</taxon>
        <taxon>Planobispora</taxon>
    </lineage>
</organism>
<gene>
    <name evidence="5" type="ORF">Psi01_12070</name>
</gene>
<dbReference type="Gene3D" id="2.40.10.10">
    <property type="entry name" value="Trypsin-like serine proteases"/>
    <property type="match status" value="2"/>
</dbReference>
<feature type="compositionally biased region" description="Polar residues" evidence="2">
    <location>
        <begin position="32"/>
        <end position="43"/>
    </location>
</feature>
<sequence length="314" mass="33893">MLPLALALALIAPASTPAPAAVAPRTPEPISHTVSQGTPSNDITGYWTPSRMSAARPITRRSEHPLPSLRKAGAPTALARTVPALPIKGSGQPRNVGKVFFTQGGQNYVCSASVVNSRGRNMLATAAHCVYDVGGWSKNWIFIPAYSYVKGKHNKPFGTWTVSKAVIEPEWARGFDPDFDYSFLTVRPLAGRNIANVVGAQGIKWNQPATVSMRIFGYPAELPWNGSRVVSCLQNTELDAVPEAGIANHRFARCTLNGGSSGGPWISNYSFPTGIGYLVGIQSMKWWDENGVTTWNSSPYLGDRAYALYRKLAG</sequence>
<dbReference type="GO" id="GO:0004252">
    <property type="term" value="F:serine-type endopeptidase activity"/>
    <property type="evidence" value="ECO:0007669"/>
    <property type="project" value="InterPro"/>
</dbReference>
<dbReference type="SUPFAM" id="SSF50494">
    <property type="entry name" value="Trypsin-like serine proteases"/>
    <property type="match status" value="1"/>
</dbReference>
<dbReference type="GO" id="GO:0006508">
    <property type="term" value="P:proteolysis"/>
    <property type="evidence" value="ECO:0007669"/>
    <property type="project" value="InterPro"/>
</dbReference>
<evidence type="ECO:0000313" key="6">
    <source>
        <dbReference type="Proteomes" id="UP000619788"/>
    </source>
</evidence>
<proteinExistence type="predicted"/>
<dbReference type="Pfam" id="PF00089">
    <property type="entry name" value="Trypsin"/>
    <property type="match status" value="1"/>
</dbReference>
<feature type="domain" description="Peptidase S1" evidence="4">
    <location>
        <begin position="100"/>
        <end position="285"/>
    </location>
</feature>
<evidence type="ECO:0000313" key="5">
    <source>
        <dbReference type="EMBL" id="GIH90577.1"/>
    </source>
</evidence>
<reference evidence="5 6" key="1">
    <citation type="submission" date="2021-01" db="EMBL/GenBank/DDBJ databases">
        <title>Whole genome shotgun sequence of Planobispora siamensis NBRC 107568.</title>
        <authorList>
            <person name="Komaki H."/>
            <person name="Tamura T."/>
        </authorList>
    </citation>
    <scope>NUCLEOTIDE SEQUENCE [LARGE SCALE GENOMIC DNA]</scope>
    <source>
        <strain evidence="5 6">NBRC 107568</strain>
    </source>
</reference>